<accession>A0A5B6WVC7</accession>
<sequence>MQLTAPLVVDEVREALKEMGPMKALRDDSVICKIVAKVLVNRMKGVMDSCIDKSQSVFVPSRLIYDNVLLAYEILHTFRQKLVGNKGFLALKLDMSKAYNRVEWVS</sequence>
<dbReference type="GO" id="GO:0003964">
    <property type="term" value="F:RNA-directed DNA polymerase activity"/>
    <property type="evidence" value="ECO:0007669"/>
    <property type="project" value="UniProtKB-KW"/>
</dbReference>
<dbReference type="AlphaFoldDB" id="A0A5B6WVC7"/>
<keyword evidence="1" id="KW-0808">Transferase</keyword>
<proteinExistence type="predicted"/>
<keyword evidence="2" id="KW-1185">Reference proteome</keyword>
<keyword evidence="1" id="KW-0548">Nucleotidyltransferase</keyword>
<evidence type="ECO:0000313" key="1">
    <source>
        <dbReference type="EMBL" id="KAA3485034.1"/>
    </source>
</evidence>
<dbReference type="OrthoDB" id="1748983at2759"/>
<evidence type="ECO:0000313" key="2">
    <source>
        <dbReference type="Proteomes" id="UP000325315"/>
    </source>
</evidence>
<gene>
    <name evidence="1" type="ORF">EPI10_007075</name>
</gene>
<keyword evidence="1" id="KW-0695">RNA-directed DNA polymerase</keyword>
<name>A0A5B6WVC7_9ROSI</name>
<protein>
    <submittedName>
        <fullName evidence="1">Reverse transcriptase</fullName>
    </submittedName>
</protein>
<reference evidence="2" key="1">
    <citation type="journal article" date="2019" name="Plant Biotechnol. J.">
        <title>Genome sequencing of the Australian wild diploid species Gossypium australe highlights disease resistance and delayed gland morphogenesis.</title>
        <authorList>
            <person name="Cai Y."/>
            <person name="Cai X."/>
            <person name="Wang Q."/>
            <person name="Wang P."/>
            <person name="Zhang Y."/>
            <person name="Cai C."/>
            <person name="Xu Y."/>
            <person name="Wang K."/>
            <person name="Zhou Z."/>
            <person name="Wang C."/>
            <person name="Geng S."/>
            <person name="Li B."/>
            <person name="Dong Q."/>
            <person name="Hou Y."/>
            <person name="Wang H."/>
            <person name="Ai P."/>
            <person name="Liu Z."/>
            <person name="Yi F."/>
            <person name="Sun M."/>
            <person name="An G."/>
            <person name="Cheng J."/>
            <person name="Zhang Y."/>
            <person name="Shi Q."/>
            <person name="Xie Y."/>
            <person name="Shi X."/>
            <person name="Chang Y."/>
            <person name="Huang F."/>
            <person name="Chen Y."/>
            <person name="Hong S."/>
            <person name="Mi L."/>
            <person name="Sun Q."/>
            <person name="Zhang L."/>
            <person name="Zhou B."/>
            <person name="Peng R."/>
            <person name="Zhang X."/>
            <person name="Liu F."/>
        </authorList>
    </citation>
    <scope>NUCLEOTIDE SEQUENCE [LARGE SCALE GENOMIC DNA]</scope>
    <source>
        <strain evidence="2">cv. PA1801</strain>
    </source>
</reference>
<comment type="caution">
    <text evidence="1">The sequence shown here is derived from an EMBL/GenBank/DDBJ whole genome shotgun (WGS) entry which is preliminary data.</text>
</comment>
<organism evidence="1 2">
    <name type="scientific">Gossypium australe</name>
    <dbReference type="NCBI Taxonomy" id="47621"/>
    <lineage>
        <taxon>Eukaryota</taxon>
        <taxon>Viridiplantae</taxon>
        <taxon>Streptophyta</taxon>
        <taxon>Embryophyta</taxon>
        <taxon>Tracheophyta</taxon>
        <taxon>Spermatophyta</taxon>
        <taxon>Magnoliopsida</taxon>
        <taxon>eudicotyledons</taxon>
        <taxon>Gunneridae</taxon>
        <taxon>Pentapetalae</taxon>
        <taxon>rosids</taxon>
        <taxon>malvids</taxon>
        <taxon>Malvales</taxon>
        <taxon>Malvaceae</taxon>
        <taxon>Malvoideae</taxon>
        <taxon>Gossypium</taxon>
    </lineage>
</organism>
<dbReference type="EMBL" id="SMMG02000002">
    <property type="protein sequence ID" value="KAA3485034.1"/>
    <property type="molecule type" value="Genomic_DNA"/>
</dbReference>
<dbReference type="Proteomes" id="UP000325315">
    <property type="component" value="Unassembled WGS sequence"/>
</dbReference>